<accession>A0ABP9LLH3</accession>
<keyword evidence="3" id="KW-0472">Membrane</keyword>
<feature type="domain" description="DUF5930" evidence="5">
    <location>
        <begin position="1"/>
        <end position="323"/>
    </location>
</feature>
<dbReference type="InterPro" id="IPR016047">
    <property type="entry name" value="M23ase_b-sheet_dom"/>
</dbReference>
<feature type="transmembrane region" description="Helical" evidence="3">
    <location>
        <begin position="41"/>
        <end position="63"/>
    </location>
</feature>
<evidence type="ECO:0000256" key="3">
    <source>
        <dbReference type="SAM" id="Phobius"/>
    </source>
</evidence>
<keyword evidence="3" id="KW-1133">Transmembrane helix</keyword>
<gene>
    <name evidence="6" type="ORF">GCM10023209_29800</name>
</gene>
<keyword evidence="2" id="KW-0175">Coiled coil</keyword>
<evidence type="ECO:0000259" key="5">
    <source>
        <dbReference type="Pfam" id="PF19353"/>
    </source>
</evidence>
<reference evidence="7" key="1">
    <citation type="journal article" date="2019" name="Int. J. Syst. Evol. Microbiol.">
        <title>The Global Catalogue of Microorganisms (GCM) 10K type strain sequencing project: providing services to taxonomists for standard genome sequencing and annotation.</title>
        <authorList>
            <consortium name="The Broad Institute Genomics Platform"/>
            <consortium name="The Broad Institute Genome Sequencing Center for Infectious Disease"/>
            <person name="Wu L."/>
            <person name="Ma J."/>
        </authorList>
    </citation>
    <scope>NUCLEOTIDE SEQUENCE [LARGE SCALE GENOMIC DNA]</scope>
    <source>
        <strain evidence="7">JCM 18015</strain>
    </source>
</reference>
<dbReference type="Pfam" id="PF01551">
    <property type="entry name" value="Peptidase_M23"/>
    <property type="match status" value="1"/>
</dbReference>
<feature type="coiled-coil region" evidence="2">
    <location>
        <begin position="72"/>
        <end position="197"/>
    </location>
</feature>
<keyword evidence="7" id="KW-1185">Reference proteome</keyword>
<evidence type="ECO:0000259" key="4">
    <source>
        <dbReference type="Pfam" id="PF01551"/>
    </source>
</evidence>
<dbReference type="InterPro" id="IPR050570">
    <property type="entry name" value="Cell_wall_metabolism_enzyme"/>
</dbReference>
<dbReference type="Proteomes" id="UP001499910">
    <property type="component" value="Unassembled WGS sequence"/>
</dbReference>
<protein>
    <submittedName>
        <fullName evidence="6">DUF5930 domain-containing protein</fullName>
    </submittedName>
</protein>
<dbReference type="InterPro" id="IPR011055">
    <property type="entry name" value="Dup_hybrid_motif"/>
</dbReference>
<evidence type="ECO:0000256" key="2">
    <source>
        <dbReference type="SAM" id="Coils"/>
    </source>
</evidence>
<name>A0ABP9LLH3_9RHOB</name>
<evidence type="ECO:0000256" key="1">
    <source>
        <dbReference type="ARBA" id="ARBA00022729"/>
    </source>
</evidence>
<dbReference type="InterPro" id="IPR045974">
    <property type="entry name" value="DUF5930"/>
</dbReference>
<dbReference type="PANTHER" id="PTHR21666:SF289">
    <property type="entry name" value="L-ALA--D-GLU ENDOPEPTIDASE"/>
    <property type="match status" value="1"/>
</dbReference>
<keyword evidence="1" id="KW-0732">Signal</keyword>
<sequence>MTSRLISRVNAALERHLPEQRLFLKSDEGTRFVRLRPATQAGMILGSAALVGWTIIVTSFFLIDTISAGNVREQAQREQMMYQERLNTLAGERDLRAAEARMAQERFTLAMDQVSEMQTRLLDAEERSRELETAVDVIQSTLRTTIEERDSARLEVATLQAELQADTGTMQTAAARERELNRTLAFLTEALEETAEDRDLTLLAMADAAQTIDELNFRAALSAERQERVFSQIEDAVALSMEPLDEMFRAAGLATEDIIGQVRATYSGQGGPLMPIAMSTSGGTPDRLSARANEVLSDLDELNLFRIAAEQLPFSMPVGGSYRMTSGFGYRRDPINGGGRMHNGTDFAGSRGTPILAGGDGVVTHAGRMSGYGNLVEIRHAFGITTRYGHMSRIRVSEGERVSRGQLIGDMGNTGRSTGTHLHYEVRRNDEPVNPMTFITAGRDVF</sequence>
<dbReference type="Gene3D" id="2.70.70.10">
    <property type="entry name" value="Glucose Permease (Domain IIA)"/>
    <property type="match status" value="1"/>
</dbReference>
<dbReference type="EMBL" id="BAABHW010000005">
    <property type="protein sequence ID" value="GAA5078553.1"/>
    <property type="molecule type" value="Genomic_DNA"/>
</dbReference>
<keyword evidence="3" id="KW-0812">Transmembrane</keyword>
<evidence type="ECO:0000313" key="6">
    <source>
        <dbReference type="EMBL" id="GAA5078553.1"/>
    </source>
</evidence>
<organism evidence="6 7">
    <name type="scientific">[Roseibacterium] beibuensis</name>
    <dbReference type="NCBI Taxonomy" id="1193142"/>
    <lineage>
        <taxon>Bacteria</taxon>
        <taxon>Pseudomonadati</taxon>
        <taxon>Pseudomonadota</taxon>
        <taxon>Alphaproteobacteria</taxon>
        <taxon>Rhodobacterales</taxon>
        <taxon>Roseobacteraceae</taxon>
        <taxon>Roseicyclus</taxon>
    </lineage>
</organism>
<evidence type="ECO:0000313" key="7">
    <source>
        <dbReference type="Proteomes" id="UP001499910"/>
    </source>
</evidence>
<dbReference type="SUPFAM" id="SSF51261">
    <property type="entry name" value="Duplicated hybrid motif"/>
    <property type="match status" value="1"/>
</dbReference>
<dbReference type="Pfam" id="PF19353">
    <property type="entry name" value="DUF5930"/>
    <property type="match status" value="1"/>
</dbReference>
<dbReference type="CDD" id="cd12797">
    <property type="entry name" value="M23_peptidase"/>
    <property type="match status" value="1"/>
</dbReference>
<proteinExistence type="predicted"/>
<dbReference type="RefSeq" id="WP_259552957.1">
    <property type="nucleotide sequence ID" value="NZ_BAABHW010000005.1"/>
</dbReference>
<comment type="caution">
    <text evidence="6">The sequence shown here is derived from an EMBL/GenBank/DDBJ whole genome shotgun (WGS) entry which is preliminary data.</text>
</comment>
<feature type="domain" description="M23ase beta-sheet core" evidence="4">
    <location>
        <begin position="340"/>
        <end position="435"/>
    </location>
</feature>
<dbReference type="PANTHER" id="PTHR21666">
    <property type="entry name" value="PEPTIDASE-RELATED"/>
    <property type="match status" value="1"/>
</dbReference>